<protein>
    <submittedName>
        <fullName evidence="1">Uncharacterized protein</fullName>
    </submittedName>
</protein>
<dbReference type="Proteomes" id="UP001230188">
    <property type="component" value="Unassembled WGS sequence"/>
</dbReference>
<accession>A0AAD7UGL2</accession>
<evidence type="ECO:0000313" key="1">
    <source>
        <dbReference type="EMBL" id="KAJ8605563.1"/>
    </source>
</evidence>
<comment type="caution">
    <text evidence="1">The sequence shown here is derived from an EMBL/GenBank/DDBJ whole genome shotgun (WGS) entry which is preliminary data.</text>
</comment>
<gene>
    <name evidence="1" type="ORF">CTAYLR_000141</name>
</gene>
<dbReference type="AlphaFoldDB" id="A0AAD7UGL2"/>
<sequence length="253" mass="29220">MDEDPDMIAERLGESYELEEETGGEVALNVVNSSHRPNAATVRLASSVGLKKLKEFTARFYELAFEDPQIDAFIREHGDHHSERFALWIAEKFGLGKPWTEERKSRVSPAFESRGYVVDGAFDRSSAHFAAWHSPKRSKERWGDHFKLDDCRVWMRLHFKAARDVGIIDDEFGRYYVKFIAHFVSVYERTAPQFARESARWSEDPSNFQRYLDDGRTMRDLKGLTLPQALAQLPDHERGYTGSTAPLKLWPYA</sequence>
<dbReference type="EMBL" id="JAQMWT010000314">
    <property type="protein sequence ID" value="KAJ8605563.1"/>
    <property type="molecule type" value="Genomic_DNA"/>
</dbReference>
<name>A0AAD7UGL2_9STRA</name>
<evidence type="ECO:0000313" key="2">
    <source>
        <dbReference type="Proteomes" id="UP001230188"/>
    </source>
</evidence>
<keyword evidence="2" id="KW-1185">Reference proteome</keyword>
<proteinExistence type="predicted"/>
<organism evidence="1 2">
    <name type="scientific">Chrysophaeum taylorii</name>
    <dbReference type="NCBI Taxonomy" id="2483200"/>
    <lineage>
        <taxon>Eukaryota</taxon>
        <taxon>Sar</taxon>
        <taxon>Stramenopiles</taxon>
        <taxon>Ochrophyta</taxon>
        <taxon>Pelagophyceae</taxon>
        <taxon>Pelagomonadales</taxon>
        <taxon>Pelagomonadaceae</taxon>
        <taxon>Chrysophaeum</taxon>
    </lineage>
</organism>
<reference evidence="1" key="1">
    <citation type="submission" date="2023-01" db="EMBL/GenBank/DDBJ databases">
        <title>Metagenome sequencing of chrysophaentin producing Chrysophaeum taylorii.</title>
        <authorList>
            <person name="Davison J."/>
            <person name="Bewley C."/>
        </authorList>
    </citation>
    <scope>NUCLEOTIDE SEQUENCE</scope>
    <source>
        <strain evidence="1">NIES-1699</strain>
    </source>
</reference>